<dbReference type="EMBL" id="JABFCT010000011">
    <property type="protein sequence ID" value="KAF5872093.1"/>
    <property type="molecule type" value="Genomic_DNA"/>
</dbReference>
<dbReference type="GeneID" id="59263165"/>
<keyword evidence="2" id="KW-1185">Reference proteome</keyword>
<proteinExistence type="predicted"/>
<dbReference type="PANTHER" id="PTHR38119:SF2">
    <property type="entry name" value="TRANSCRIPTION FACTOR DOMAIN-CONTAINING PROTEIN"/>
    <property type="match status" value="1"/>
</dbReference>
<dbReference type="Gene3D" id="3.30.710.10">
    <property type="entry name" value="Potassium Channel Kv1.1, Chain A"/>
    <property type="match status" value="3"/>
</dbReference>
<dbReference type="PANTHER" id="PTHR38119">
    <property type="entry name" value="BTB DOMAIN-CONTAINING PROTEIN-RELATED"/>
    <property type="match status" value="1"/>
</dbReference>
<evidence type="ECO:0000313" key="1">
    <source>
        <dbReference type="EMBL" id="KAF5872093.1"/>
    </source>
</evidence>
<protein>
    <recommendedName>
        <fullName evidence="3">BTB domain-containing protein</fullName>
    </recommendedName>
</protein>
<accession>A0A8H6AQI4</accession>
<sequence length="1041" mass="119815">MPPAKKRKLDSKYNGPTSPIVHTFHLPGHEADVKLKIFDELQLHVHSVVLKLHSAFFRRFLDPSNKNGNGEDTGSFKYEWATVYDDDGSWSLVDARNIKHDNPSSNLMPRQIKRNQKLHETAFINFIGTFYGKLWVIKNTEALQLVTELADYYCALPVVSKSMHGGFFISPEFCKRIFFSNKLTLLNLALRLRSPELFRECMICLVGRWQDITREYPVESQPEMLYNPKLANPKLNELAIKLHNQMCIRISATQRQIVFCCQVDSNALEIKAKIEKCYLEKMKLRETEQGVYRGQVSLPEYFQAFGEESSGVFARAVSDILKNELIFNKSLRAGDILFPGKTHKDVQSHFLCAEIKDEDLPWDLNETDWLREAGSRLHLTLWSSWPRIPRRVSTGAIMDQTQRLSPKLKVFSLPDQTPDTRFVLFDEIEIHLHSTVLKLHSAFFRKFLDSPDKKPAEPSAEFRYEWVSEIEEDGEWHMVEKSHAKPNNNLLSENTFWDMEVLVFIEMLNALYRIPYKIWATRLFIVTKMADYYCCLPAVSHNLFACFDQSNNEYVAENAVHLLDIAYKLRQPLLFKDCLIHVAGYMPSDSRNFHHLCNRVIYDVMMKARNEVNRRVVEAQKRLILSTPSEERSKLLSHSWEVGFEETEGQLSLPRYFRLLAEHDGEFASALSNVLQCELRLPYEVSHEAGARDLNDTDHFYCARLLDRDLPQRITMAGAALSDGGSAPQIQIKKFDVPGQLPDTRFRLFGKMEIHAHSPLLKIHSAFFRKFMDSPDKIAAKAGAAFAYEWVDEVDDDSSGWHVVADSNKKSSNKLSEGMSEPAIEVFVSMLNCIYRIPFKTEPMQLIEVTKLADYYRCLPAVSNSLYACFYMSPNFDIHKARDLIESAYKLRQPLLFRDCIIYIAGSMQQTTLFLHEIKNSNAQQALQQALLTVRNKIFESLVGAQEVVHLTASNDDEPLFKIMKDVSIKVSENGNFSQPEFYRKLVDREERFSEGLEEVLSGNLQLDSSALAGIGDYYNHFLCASLSDEELPWDTTETDW</sequence>
<dbReference type="InterPro" id="IPR011333">
    <property type="entry name" value="SKP1/BTB/POZ_sf"/>
</dbReference>
<dbReference type="RefSeq" id="XP_037191039.1">
    <property type="nucleotide sequence ID" value="XM_037339473.1"/>
</dbReference>
<name>A0A8H6AQI4_9HELO</name>
<reference evidence="1 2" key="1">
    <citation type="journal article" date="2020" name="Phytopathology">
        <title>A high-quality genome resource of Botrytis fragariae, a new and rapidly spreading fungal pathogen causing strawberry gray mold in the U.S.A.</title>
        <authorList>
            <person name="Wu Y."/>
            <person name="Saski C.A."/>
            <person name="Schnabel G."/>
            <person name="Xiao S."/>
            <person name="Hu M."/>
        </authorList>
    </citation>
    <scope>NUCLEOTIDE SEQUENCE [LARGE SCALE GENOMIC DNA]</scope>
    <source>
        <strain evidence="1 2">BVB16</strain>
    </source>
</reference>
<organism evidence="1 2">
    <name type="scientific">Botrytis fragariae</name>
    <dbReference type="NCBI Taxonomy" id="1964551"/>
    <lineage>
        <taxon>Eukaryota</taxon>
        <taxon>Fungi</taxon>
        <taxon>Dikarya</taxon>
        <taxon>Ascomycota</taxon>
        <taxon>Pezizomycotina</taxon>
        <taxon>Leotiomycetes</taxon>
        <taxon>Helotiales</taxon>
        <taxon>Sclerotiniaceae</taxon>
        <taxon>Botrytis</taxon>
    </lineage>
</organism>
<comment type="caution">
    <text evidence="1">The sequence shown here is derived from an EMBL/GenBank/DDBJ whole genome shotgun (WGS) entry which is preliminary data.</text>
</comment>
<evidence type="ECO:0000313" key="2">
    <source>
        <dbReference type="Proteomes" id="UP000531561"/>
    </source>
</evidence>
<dbReference type="AlphaFoldDB" id="A0A8H6AQI4"/>
<dbReference type="OrthoDB" id="2129688at2759"/>
<dbReference type="Proteomes" id="UP000531561">
    <property type="component" value="Unassembled WGS sequence"/>
</dbReference>
<evidence type="ECO:0008006" key="3">
    <source>
        <dbReference type="Google" id="ProtNLM"/>
    </source>
</evidence>
<gene>
    <name evidence="1" type="ORF">Bfra_009122</name>
</gene>